<comment type="function">
    <text evidence="6">Involved in transcription antitermination. Required for transcription of ribosomal RNA (rRNA) genes. Binds specifically to the boxA antiterminator sequence of the ribosomal RNA (rrn) operons.</text>
</comment>
<comment type="similarity">
    <text evidence="1 6">Belongs to the NusB family.</text>
</comment>
<evidence type="ECO:0000256" key="3">
    <source>
        <dbReference type="ARBA" id="ARBA00022884"/>
    </source>
</evidence>
<dbReference type="InterPro" id="IPR006027">
    <property type="entry name" value="NusB_RsmB_TIM44"/>
</dbReference>
<evidence type="ECO:0000256" key="6">
    <source>
        <dbReference type="HAMAP-Rule" id="MF_00073"/>
    </source>
</evidence>
<evidence type="ECO:0000256" key="2">
    <source>
        <dbReference type="ARBA" id="ARBA00022814"/>
    </source>
</evidence>
<name>A0A9D1S5D7_9FIRM</name>
<dbReference type="Proteomes" id="UP000824123">
    <property type="component" value="Unassembled WGS sequence"/>
</dbReference>
<dbReference type="GO" id="GO:0005829">
    <property type="term" value="C:cytosol"/>
    <property type="evidence" value="ECO:0007669"/>
    <property type="project" value="TreeGrafter"/>
</dbReference>
<sequence>MGQSLTAQRTQARDVALKLIYERELGGEGGDTTITGLMELDAAQLDMEYIVKVVNGVYDNLTSVDGEIEAHLKGWTIARLARVDLSIMRLAVYEMMYMDGIPAAASINEALELSHIYSTERATPLINGVLGAIGRDLARGEQEKHN</sequence>
<evidence type="ECO:0000313" key="9">
    <source>
        <dbReference type="Proteomes" id="UP000824123"/>
    </source>
</evidence>
<keyword evidence="4 6" id="KW-0805">Transcription regulation</keyword>
<dbReference type="AlphaFoldDB" id="A0A9D1S5D7"/>
<feature type="domain" description="NusB/RsmB/TIM44" evidence="7">
    <location>
        <begin position="11"/>
        <end position="133"/>
    </location>
</feature>
<accession>A0A9D1S5D7</accession>
<dbReference type="EMBL" id="DVNK01000050">
    <property type="protein sequence ID" value="HIU47167.1"/>
    <property type="molecule type" value="Genomic_DNA"/>
</dbReference>
<comment type="caution">
    <text evidence="8">The sequence shown here is derived from an EMBL/GenBank/DDBJ whole genome shotgun (WGS) entry which is preliminary data.</text>
</comment>
<evidence type="ECO:0000256" key="1">
    <source>
        <dbReference type="ARBA" id="ARBA00005952"/>
    </source>
</evidence>
<evidence type="ECO:0000259" key="7">
    <source>
        <dbReference type="Pfam" id="PF01029"/>
    </source>
</evidence>
<dbReference type="Gene3D" id="1.10.940.10">
    <property type="entry name" value="NusB-like"/>
    <property type="match status" value="1"/>
</dbReference>
<evidence type="ECO:0000256" key="5">
    <source>
        <dbReference type="ARBA" id="ARBA00023163"/>
    </source>
</evidence>
<evidence type="ECO:0000313" key="8">
    <source>
        <dbReference type="EMBL" id="HIU47167.1"/>
    </source>
</evidence>
<dbReference type="GO" id="GO:0031564">
    <property type="term" value="P:transcription antitermination"/>
    <property type="evidence" value="ECO:0007669"/>
    <property type="project" value="UniProtKB-KW"/>
</dbReference>
<reference evidence="8" key="2">
    <citation type="journal article" date="2021" name="PeerJ">
        <title>Extensive microbial diversity within the chicken gut microbiome revealed by metagenomics and culture.</title>
        <authorList>
            <person name="Gilroy R."/>
            <person name="Ravi A."/>
            <person name="Getino M."/>
            <person name="Pursley I."/>
            <person name="Horton D.L."/>
            <person name="Alikhan N.F."/>
            <person name="Baker D."/>
            <person name="Gharbi K."/>
            <person name="Hall N."/>
            <person name="Watson M."/>
            <person name="Adriaenssens E.M."/>
            <person name="Foster-Nyarko E."/>
            <person name="Jarju S."/>
            <person name="Secka A."/>
            <person name="Antonio M."/>
            <person name="Oren A."/>
            <person name="Chaudhuri R.R."/>
            <person name="La Ragione R."/>
            <person name="Hildebrand F."/>
            <person name="Pallen M.J."/>
        </authorList>
    </citation>
    <scope>NUCLEOTIDE SEQUENCE</scope>
    <source>
        <strain evidence="8">ChiSxjej2B14-8506</strain>
    </source>
</reference>
<keyword evidence="3 6" id="KW-0694">RNA-binding</keyword>
<gene>
    <name evidence="6 8" type="primary">nusB</name>
    <name evidence="8" type="ORF">IAC59_07900</name>
</gene>
<organism evidence="8 9">
    <name type="scientific">Candidatus Fimadaptatus faecigallinarum</name>
    <dbReference type="NCBI Taxonomy" id="2840814"/>
    <lineage>
        <taxon>Bacteria</taxon>
        <taxon>Bacillati</taxon>
        <taxon>Bacillota</taxon>
        <taxon>Clostridia</taxon>
        <taxon>Eubacteriales</taxon>
        <taxon>Candidatus Fimadaptatus</taxon>
    </lineage>
</organism>
<dbReference type="GO" id="GO:0006353">
    <property type="term" value="P:DNA-templated transcription termination"/>
    <property type="evidence" value="ECO:0007669"/>
    <property type="project" value="UniProtKB-UniRule"/>
</dbReference>
<keyword evidence="2 6" id="KW-0889">Transcription antitermination</keyword>
<proteinExistence type="inferred from homology"/>
<dbReference type="NCBIfam" id="TIGR01951">
    <property type="entry name" value="nusB"/>
    <property type="match status" value="1"/>
</dbReference>
<dbReference type="Pfam" id="PF01029">
    <property type="entry name" value="NusB"/>
    <property type="match status" value="1"/>
</dbReference>
<dbReference type="InterPro" id="IPR035926">
    <property type="entry name" value="NusB-like_sf"/>
</dbReference>
<dbReference type="InterPro" id="IPR011605">
    <property type="entry name" value="NusB_fam"/>
</dbReference>
<keyword evidence="5 6" id="KW-0804">Transcription</keyword>
<dbReference type="HAMAP" id="MF_00073">
    <property type="entry name" value="NusB"/>
    <property type="match status" value="1"/>
</dbReference>
<reference evidence="8" key="1">
    <citation type="submission" date="2020-10" db="EMBL/GenBank/DDBJ databases">
        <authorList>
            <person name="Gilroy R."/>
        </authorList>
    </citation>
    <scope>NUCLEOTIDE SEQUENCE</scope>
    <source>
        <strain evidence="8">ChiSxjej2B14-8506</strain>
    </source>
</reference>
<dbReference type="GO" id="GO:0003723">
    <property type="term" value="F:RNA binding"/>
    <property type="evidence" value="ECO:0007669"/>
    <property type="project" value="UniProtKB-UniRule"/>
</dbReference>
<dbReference type="PANTHER" id="PTHR11078">
    <property type="entry name" value="N UTILIZATION SUBSTANCE PROTEIN B-RELATED"/>
    <property type="match status" value="1"/>
</dbReference>
<dbReference type="PANTHER" id="PTHR11078:SF3">
    <property type="entry name" value="ANTITERMINATION NUSB DOMAIN-CONTAINING PROTEIN"/>
    <property type="match status" value="1"/>
</dbReference>
<evidence type="ECO:0000256" key="4">
    <source>
        <dbReference type="ARBA" id="ARBA00023015"/>
    </source>
</evidence>
<dbReference type="SUPFAM" id="SSF48013">
    <property type="entry name" value="NusB-like"/>
    <property type="match status" value="1"/>
</dbReference>
<protein>
    <recommendedName>
        <fullName evidence="6">Transcription antitermination protein NusB</fullName>
    </recommendedName>
    <alternativeName>
        <fullName evidence="6">Antitermination factor NusB</fullName>
    </alternativeName>
</protein>